<feature type="region of interest" description="Disordered" evidence="1">
    <location>
        <begin position="1"/>
        <end position="23"/>
    </location>
</feature>
<reference evidence="2" key="2">
    <citation type="submission" date="2015-03" db="UniProtKB">
        <authorList>
            <consortium name="EnsemblPlants"/>
        </authorList>
    </citation>
    <scope>IDENTIFICATION</scope>
</reference>
<keyword evidence="3" id="KW-1185">Reference proteome</keyword>
<evidence type="ECO:0000256" key="1">
    <source>
        <dbReference type="SAM" id="MobiDB-lite"/>
    </source>
</evidence>
<organism evidence="2">
    <name type="scientific">Oryza barthii</name>
    <dbReference type="NCBI Taxonomy" id="65489"/>
    <lineage>
        <taxon>Eukaryota</taxon>
        <taxon>Viridiplantae</taxon>
        <taxon>Streptophyta</taxon>
        <taxon>Embryophyta</taxon>
        <taxon>Tracheophyta</taxon>
        <taxon>Spermatophyta</taxon>
        <taxon>Magnoliopsida</taxon>
        <taxon>Liliopsida</taxon>
        <taxon>Poales</taxon>
        <taxon>Poaceae</taxon>
        <taxon>BOP clade</taxon>
        <taxon>Oryzoideae</taxon>
        <taxon>Oryzeae</taxon>
        <taxon>Oryzinae</taxon>
        <taxon>Oryza</taxon>
    </lineage>
</organism>
<reference evidence="2" key="1">
    <citation type="journal article" date="2009" name="Rice">
        <title>De Novo Next Generation Sequencing of Plant Genomes.</title>
        <authorList>
            <person name="Rounsley S."/>
            <person name="Marri P.R."/>
            <person name="Yu Y."/>
            <person name="He R."/>
            <person name="Sisneros N."/>
            <person name="Goicoechea J.L."/>
            <person name="Lee S.J."/>
            <person name="Angelova A."/>
            <person name="Kudrna D."/>
            <person name="Luo M."/>
            <person name="Affourtit J."/>
            <person name="Desany B."/>
            <person name="Knight J."/>
            <person name="Niazi F."/>
            <person name="Egholm M."/>
            <person name="Wing R.A."/>
        </authorList>
    </citation>
    <scope>NUCLEOTIDE SEQUENCE [LARGE SCALE GENOMIC DNA]</scope>
    <source>
        <strain evidence="2">cv. IRGC 105608</strain>
    </source>
</reference>
<evidence type="ECO:0000313" key="3">
    <source>
        <dbReference type="Proteomes" id="UP000026960"/>
    </source>
</evidence>
<dbReference type="Proteomes" id="UP000026960">
    <property type="component" value="Chromosome 3"/>
</dbReference>
<feature type="region of interest" description="Disordered" evidence="1">
    <location>
        <begin position="56"/>
        <end position="97"/>
    </location>
</feature>
<dbReference type="Gramene" id="OBART03G20920.1">
    <property type="protein sequence ID" value="OBART03G20920.1"/>
    <property type="gene ID" value="OBART03G20920"/>
</dbReference>
<dbReference type="PaxDb" id="65489-OBART03G20920.1"/>
<proteinExistence type="predicted"/>
<evidence type="ECO:0000313" key="2">
    <source>
        <dbReference type="EnsemblPlants" id="OBART03G20920.1"/>
    </source>
</evidence>
<name>A0A0D3FJM7_9ORYZ</name>
<dbReference type="AlphaFoldDB" id="A0A0D3FJM7"/>
<protein>
    <submittedName>
        <fullName evidence="2">Uncharacterized protein</fullName>
    </submittedName>
</protein>
<accession>A0A0D3FJM7</accession>
<sequence>MLRTKQAQLAGRLSAGHVTGGDDDDTHGFAAAAVRRHLSFRRPNQTHYSLRLRLRSSSPTPHHSLRPLLARTRSRSHSASPHNRMAEVSTTTDDGGGGIATILAAADRDFLLLRNSADQGMCVQTEKHS</sequence>
<dbReference type="EnsemblPlants" id="OBART03G20920.1">
    <property type="protein sequence ID" value="OBART03G20920.1"/>
    <property type="gene ID" value="OBART03G20920"/>
</dbReference>
<dbReference type="HOGENOM" id="CLU_140658_0_0_1"/>